<gene>
    <name evidence="1" type="ORF">CLV73_2181</name>
</gene>
<sequence length="157" mass="18089">MKKILFLKIFFLSCSFLYCQGFDVKKDGSSVTAFNGYKLSYVQYKLDADTKEIYDRIDNNRIKVLISFNIDWDCVTCVLNYIGTGSISVFEGNYRTDYTISTGYYSRNGDIESYKFYYNNKEVGTILGTKGSAVSIVLNNHEGRYFKYYTGITNFAQ</sequence>
<organism evidence="1 2">
    <name type="scientific">Chryseobacterium geocarposphaerae</name>
    <dbReference type="NCBI Taxonomy" id="1416776"/>
    <lineage>
        <taxon>Bacteria</taxon>
        <taxon>Pseudomonadati</taxon>
        <taxon>Bacteroidota</taxon>
        <taxon>Flavobacteriia</taxon>
        <taxon>Flavobacteriales</taxon>
        <taxon>Weeksellaceae</taxon>
        <taxon>Chryseobacterium group</taxon>
        <taxon>Chryseobacterium</taxon>
    </lineage>
</organism>
<keyword evidence="2" id="KW-1185">Reference proteome</keyword>
<evidence type="ECO:0000313" key="1">
    <source>
        <dbReference type="EMBL" id="PJJ68146.1"/>
    </source>
</evidence>
<proteinExistence type="predicted"/>
<dbReference type="RefSeq" id="WP_100376788.1">
    <property type="nucleotide sequence ID" value="NZ_PGFD01000001.1"/>
</dbReference>
<name>A0A2M9CBB0_9FLAO</name>
<comment type="caution">
    <text evidence="1">The sequence shown here is derived from an EMBL/GenBank/DDBJ whole genome shotgun (WGS) entry which is preliminary data.</text>
</comment>
<dbReference type="AlphaFoldDB" id="A0A2M9CBB0"/>
<evidence type="ECO:0000313" key="2">
    <source>
        <dbReference type="Proteomes" id="UP000228740"/>
    </source>
</evidence>
<reference evidence="1 2" key="1">
    <citation type="submission" date="2017-11" db="EMBL/GenBank/DDBJ databases">
        <title>Genomic Encyclopedia of Archaeal and Bacterial Type Strains, Phase II (KMG-II): From Individual Species to Whole Genera.</title>
        <authorList>
            <person name="Goeker M."/>
        </authorList>
    </citation>
    <scope>NUCLEOTIDE SEQUENCE [LARGE SCALE GENOMIC DNA]</scope>
    <source>
        <strain evidence="1 2">DSM 27617</strain>
    </source>
</reference>
<accession>A0A2M9CBB0</accession>
<dbReference type="Proteomes" id="UP000228740">
    <property type="component" value="Unassembled WGS sequence"/>
</dbReference>
<protein>
    <submittedName>
        <fullName evidence="1">Uncharacterized protein</fullName>
    </submittedName>
</protein>
<dbReference type="EMBL" id="PGFD01000001">
    <property type="protein sequence ID" value="PJJ68146.1"/>
    <property type="molecule type" value="Genomic_DNA"/>
</dbReference>